<dbReference type="Pfam" id="PF00112">
    <property type="entry name" value="Peptidase_C1"/>
    <property type="match status" value="1"/>
</dbReference>
<dbReference type="GO" id="GO:0008234">
    <property type="term" value="F:cysteine-type peptidase activity"/>
    <property type="evidence" value="ECO:0007669"/>
    <property type="project" value="InterPro"/>
</dbReference>
<comment type="similarity">
    <text evidence="1">Belongs to the peptidase C1 family.</text>
</comment>
<name>A0AAU9UIY5_EUPED</name>
<dbReference type="Proteomes" id="UP001153954">
    <property type="component" value="Unassembled WGS sequence"/>
</dbReference>
<keyword evidence="6" id="KW-1185">Reference proteome</keyword>
<dbReference type="PROSITE" id="PS00524">
    <property type="entry name" value="SMB_1"/>
    <property type="match status" value="1"/>
</dbReference>
<organism evidence="5 6">
    <name type="scientific">Euphydryas editha</name>
    <name type="common">Edith's checkerspot</name>
    <dbReference type="NCBI Taxonomy" id="104508"/>
    <lineage>
        <taxon>Eukaryota</taxon>
        <taxon>Metazoa</taxon>
        <taxon>Ecdysozoa</taxon>
        <taxon>Arthropoda</taxon>
        <taxon>Hexapoda</taxon>
        <taxon>Insecta</taxon>
        <taxon>Pterygota</taxon>
        <taxon>Neoptera</taxon>
        <taxon>Endopterygota</taxon>
        <taxon>Lepidoptera</taxon>
        <taxon>Glossata</taxon>
        <taxon>Ditrysia</taxon>
        <taxon>Papilionoidea</taxon>
        <taxon>Nymphalidae</taxon>
        <taxon>Nymphalinae</taxon>
        <taxon>Euphydryas</taxon>
    </lineage>
</organism>
<keyword evidence="2" id="KW-1015">Disulfide bond</keyword>
<evidence type="ECO:0000313" key="6">
    <source>
        <dbReference type="Proteomes" id="UP001153954"/>
    </source>
</evidence>
<proteinExistence type="inferred from homology"/>
<evidence type="ECO:0000313" key="5">
    <source>
        <dbReference type="EMBL" id="CAH2097851.1"/>
    </source>
</evidence>
<dbReference type="SUPFAM" id="SSF90188">
    <property type="entry name" value="Somatomedin B domain"/>
    <property type="match status" value="1"/>
</dbReference>
<keyword evidence="3" id="KW-0732">Signal</keyword>
<comment type="caution">
    <text evidence="5">The sequence shown here is derived from an EMBL/GenBank/DDBJ whole genome shotgun (WGS) entry which is preliminary data.</text>
</comment>
<dbReference type="PROSITE" id="PS50958">
    <property type="entry name" value="SMB_2"/>
    <property type="match status" value="1"/>
</dbReference>
<evidence type="ECO:0000256" key="3">
    <source>
        <dbReference type="SAM" id="SignalP"/>
    </source>
</evidence>
<dbReference type="SUPFAM" id="SSF54001">
    <property type="entry name" value="Cysteine proteinases"/>
    <property type="match status" value="1"/>
</dbReference>
<sequence length="342" mass="38855">MYFLLLCALSGVVTAYWRPGLPPPPYCGIDNDCCSGREDDCSHKIFDAICYCDEFCEQHDDCCPDYQSVCKNKEVKETLFPCKHGGKIYQQGETRMEDCNRCECVQINNKTLDWSCENDPCMVDQDVLNSVNYGSTTWRAANYTQFQGKKLRDGLIYKLGTMPLSAESRRMGPIRYDKNINYPSHFDARERWPRYISPVVDQGWCGSDWAISATTIASDRFAIQSNGAESMVLSPQTLLSCNRQQRGCQGGYIDVVWNFMRNRGIVDEECFPYEAKVTKCPFRPKGTLVEAGCRIPVTQRTSRYKVTPPSVLSTIPDIMYDIMDSGPVQGNIQIEINVDRPK</sequence>
<dbReference type="SMART" id="SM00201">
    <property type="entry name" value="SO"/>
    <property type="match status" value="1"/>
</dbReference>
<dbReference type="SMART" id="SM00645">
    <property type="entry name" value="Pept_C1"/>
    <property type="match status" value="1"/>
</dbReference>
<evidence type="ECO:0000256" key="2">
    <source>
        <dbReference type="ARBA" id="ARBA00023157"/>
    </source>
</evidence>
<reference evidence="5" key="1">
    <citation type="submission" date="2022-03" db="EMBL/GenBank/DDBJ databases">
        <authorList>
            <person name="Tunstrom K."/>
        </authorList>
    </citation>
    <scope>NUCLEOTIDE SEQUENCE</scope>
</reference>
<evidence type="ECO:0000259" key="4">
    <source>
        <dbReference type="PROSITE" id="PS50958"/>
    </source>
</evidence>
<dbReference type="InterPro" id="IPR001212">
    <property type="entry name" value="Somatomedin_B_dom"/>
</dbReference>
<gene>
    <name evidence="5" type="ORF">EEDITHA_LOCUS13026</name>
</gene>
<dbReference type="InterPro" id="IPR000668">
    <property type="entry name" value="Peptidase_C1A_C"/>
</dbReference>
<dbReference type="Gene3D" id="3.90.70.10">
    <property type="entry name" value="Cysteine proteinases"/>
    <property type="match status" value="1"/>
</dbReference>
<dbReference type="PANTHER" id="PTHR12411">
    <property type="entry name" value="CYSTEINE PROTEASE FAMILY C1-RELATED"/>
    <property type="match status" value="1"/>
</dbReference>
<dbReference type="AlphaFoldDB" id="A0AAU9UIY5"/>
<evidence type="ECO:0000256" key="1">
    <source>
        <dbReference type="ARBA" id="ARBA00008455"/>
    </source>
</evidence>
<dbReference type="EMBL" id="CAKOGL010000018">
    <property type="protein sequence ID" value="CAH2097851.1"/>
    <property type="molecule type" value="Genomic_DNA"/>
</dbReference>
<protein>
    <recommendedName>
        <fullName evidence="4">SMB domain-containing protein</fullName>
    </recommendedName>
</protein>
<feature type="signal peptide" evidence="3">
    <location>
        <begin position="1"/>
        <end position="15"/>
    </location>
</feature>
<dbReference type="InterPro" id="IPR038765">
    <property type="entry name" value="Papain-like_cys_pep_sf"/>
</dbReference>
<dbReference type="InterPro" id="IPR036024">
    <property type="entry name" value="Somatomedin_B-like_dom_sf"/>
</dbReference>
<dbReference type="InterPro" id="IPR013128">
    <property type="entry name" value="Peptidase_C1A"/>
</dbReference>
<feature type="chain" id="PRO_5043437641" description="SMB domain-containing protein" evidence="3">
    <location>
        <begin position="16"/>
        <end position="342"/>
    </location>
</feature>
<dbReference type="GO" id="GO:0006508">
    <property type="term" value="P:proteolysis"/>
    <property type="evidence" value="ECO:0007669"/>
    <property type="project" value="InterPro"/>
</dbReference>
<feature type="domain" description="SMB" evidence="4">
    <location>
        <begin position="30"/>
        <end position="76"/>
    </location>
</feature>
<accession>A0AAU9UIY5</accession>